<keyword evidence="2" id="KW-1185">Reference proteome</keyword>
<proteinExistence type="predicted"/>
<sequence length="195" mass="22485">MSLTPRLYRGGLSLRVRPVRGSRSSAAEFARVEQAYGFEFADDHRAFLASGLPLNSPPGPGQTWKRPWPDWRHGDPDELRHQLAWPIEGALSDVEHDTLWHPTWGRRPATLELAKETARFHLEQVPKMVPVYGHRYLPAGRGTYGHPVLSIHQTDIIFYGTDLADYIQHEFSDDEWEIGENWTPSTLVEFWRDFL</sequence>
<dbReference type="Proteomes" id="UP001597097">
    <property type="component" value="Unassembled WGS sequence"/>
</dbReference>
<organism evidence="1 2">
    <name type="scientific">Nonomuraea guangzhouensis</name>
    <dbReference type="NCBI Taxonomy" id="1291555"/>
    <lineage>
        <taxon>Bacteria</taxon>
        <taxon>Bacillati</taxon>
        <taxon>Actinomycetota</taxon>
        <taxon>Actinomycetes</taxon>
        <taxon>Streptosporangiales</taxon>
        <taxon>Streptosporangiaceae</taxon>
        <taxon>Nonomuraea</taxon>
    </lineage>
</organism>
<comment type="caution">
    <text evidence="1">The sequence shown here is derived from an EMBL/GenBank/DDBJ whole genome shotgun (WGS) entry which is preliminary data.</text>
</comment>
<evidence type="ECO:0008006" key="3">
    <source>
        <dbReference type="Google" id="ProtNLM"/>
    </source>
</evidence>
<dbReference type="EMBL" id="JBHUCM010000039">
    <property type="protein sequence ID" value="MFD1543615.1"/>
    <property type="molecule type" value="Genomic_DNA"/>
</dbReference>
<dbReference type="RefSeq" id="WP_219538151.1">
    <property type="nucleotide sequence ID" value="NZ_JAHKRM010000044.1"/>
</dbReference>
<accession>A0ABW4GLW9</accession>
<evidence type="ECO:0000313" key="1">
    <source>
        <dbReference type="EMBL" id="MFD1543615.1"/>
    </source>
</evidence>
<reference evidence="2" key="1">
    <citation type="journal article" date="2019" name="Int. J. Syst. Evol. Microbiol.">
        <title>The Global Catalogue of Microorganisms (GCM) 10K type strain sequencing project: providing services to taxonomists for standard genome sequencing and annotation.</title>
        <authorList>
            <consortium name="The Broad Institute Genomics Platform"/>
            <consortium name="The Broad Institute Genome Sequencing Center for Infectious Disease"/>
            <person name="Wu L."/>
            <person name="Ma J."/>
        </authorList>
    </citation>
    <scope>NUCLEOTIDE SEQUENCE [LARGE SCALE GENOMIC DNA]</scope>
    <source>
        <strain evidence="2">CGMCC 1.15399</strain>
    </source>
</reference>
<gene>
    <name evidence="1" type="ORF">ACFSJ0_41690</name>
</gene>
<evidence type="ECO:0000313" key="2">
    <source>
        <dbReference type="Proteomes" id="UP001597097"/>
    </source>
</evidence>
<protein>
    <recommendedName>
        <fullName evidence="3">SMI1/KNR4 family protein</fullName>
    </recommendedName>
</protein>
<name>A0ABW4GLW9_9ACTN</name>
<dbReference type="PANTHER" id="PTHR32011:SF2">
    <property type="entry name" value="OS08G0472400 PROTEIN"/>
    <property type="match status" value="1"/>
</dbReference>
<dbReference type="PANTHER" id="PTHR32011">
    <property type="entry name" value="OS08G0472400 PROTEIN"/>
    <property type="match status" value="1"/>
</dbReference>